<evidence type="ECO:0000313" key="3">
    <source>
        <dbReference type="Proteomes" id="UP000008142"/>
    </source>
</evidence>
<feature type="region of interest" description="Disordered" evidence="1">
    <location>
        <begin position="228"/>
        <end position="267"/>
    </location>
</feature>
<feature type="compositionally biased region" description="Polar residues" evidence="1">
    <location>
        <begin position="241"/>
        <end position="259"/>
    </location>
</feature>
<name>F0UUN0_AJEC8</name>
<dbReference type="OrthoDB" id="10409448at2759"/>
<gene>
    <name evidence="2" type="ORF">HCEG_08822</name>
</gene>
<dbReference type="VEuPathDB" id="FungiDB:I7I53_11774"/>
<evidence type="ECO:0000313" key="2">
    <source>
        <dbReference type="EMBL" id="EGC49607.1"/>
    </source>
</evidence>
<feature type="compositionally biased region" description="Low complexity" evidence="1">
    <location>
        <begin position="168"/>
        <end position="196"/>
    </location>
</feature>
<dbReference type="AlphaFoldDB" id="F0UUN0"/>
<proteinExistence type="predicted"/>
<dbReference type="EMBL" id="DS990643">
    <property type="protein sequence ID" value="EGC49607.1"/>
    <property type="molecule type" value="Genomic_DNA"/>
</dbReference>
<feature type="region of interest" description="Disordered" evidence="1">
    <location>
        <begin position="147"/>
        <end position="208"/>
    </location>
</feature>
<dbReference type="HOGENOM" id="CLU_1049585_0_0_1"/>
<dbReference type="Proteomes" id="UP000008142">
    <property type="component" value="Unassembled WGS sequence"/>
</dbReference>
<accession>F0UUN0</accession>
<sequence length="311" mass="32561">MITAGEDIQLLQGAQRLAHQFLSVQNPLDSTKLCVSSATKGIAHSIMMPRSKSANDSNITTKCRCGIVAYRAITKVELLSAISGGSDVGGSDVGGSDVGKAAVAVPIPHMCSQQSVDFAQILISYKQPKPSNVGVIKLAPVTFGASPIDPALHRTSPSRTRDLPNFESASASSLPPSASHLSRPSSPSTESSSPNLRPQHQSKRDRNLSYSASLPGLSTLASVASAPSSHLRAYETKDRASSNQNASRNMSYATSSPGATTGGQGNTPVSAIHEMFSQFLLHNVAPLANGHFPRIACLGMAQICAWQPSSQ</sequence>
<organism evidence="3">
    <name type="scientific">Ajellomyces capsulatus (strain H88)</name>
    <name type="common">Darling's disease fungus</name>
    <name type="synonym">Histoplasma capsulatum</name>
    <dbReference type="NCBI Taxonomy" id="544711"/>
    <lineage>
        <taxon>Eukaryota</taxon>
        <taxon>Fungi</taxon>
        <taxon>Dikarya</taxon>
        <taxon>Ascomycota</taxon>
        <taxon>Pezizomycotina</taxon>
        <taxon>Eurotiomycetes</taxon>
        <taxon>Eurotiomycetidae</taxon>
        <taxon>Onygenales</taxon>
        <taxon>Ajellomycetaceae</taxon>
        <taxon>Histoplasma</taxon>
    </lineage>
</organism>
<protein>
    <submittedName>
        <fullName evidence="2">Uncharacterized protein</fullName>
    </submittedName>
</protein>
<evidence type="ECO:0000256" key="1">
    <source>
        <dbReference type="SAM" id="MobiDB-lite"/>
    </source>
</evidence>
<dbReference type="STRING" id="544711.F0UUN0"/>
<reference evidence="3" key="1">
    <citation type="submission" date="2008-07" db="EMBL/GenBank/DDBJ databases">
        <title>Annotation of Ajellomyces capsulatus strain H88.</title>
        <authorList>
            <person name="Champion M."/>
            <person name="Cuomo C."/>
            <person name="Ma L.-J."/>
            <person name="Henn M.R."/>
            <person name="Sil A."/>
            <person name="Goldman B."/>
            <person name="Young S.K."/>
            <person name="Kodira C.D."/>
            <person name="Zeng Q."/>
            <person name="Koehrsen M."/>
            <person name="Alvarado L."/>
            <person name="Berlin A."/>
            <person name="Borenstein D."/>
            <person name="Chen Z."/>
            <person name="Engels R."/>
            <person name="Freedman E."/>
            <person name="Gellesch M."/>
            <person name="Goldberg J."/>
            <person name="Griggs A."/>
            <person name="Gujja S."/>
            <person name="Heiman D."/>
            <person name="Hepburn T."/>
            <person name="Howarth C."/>
            <person name="Jen D."/>
            <person name="Larson L."/>
            <person name="Lewis B."/>
            <person name="Mehta T."/>
            <person name="Park D."/>
            <person name="Pearson M."/>
            <person name="Roberts A."/>
            <person name="Saif S."/>
            <person name="Shea T."/>
            <person name="Shenoy N."/>
            <person name="Sisk P."/>
            <person name="Stolte C."/>
            <person name="Sykes S."/>
            <person name="Walk T."/>
            <person name="White J."/>
            <person name="Yandava C."/>
            <person name="Klein B."/>
            <person name="McEwen J.G."/>
            <person name="Puccia R."/>
            <person name="Goldman G.H."/>
            <person name="Felipe M.S."/>
            <person name="Nino-Vega G."/>
            <person name="San-Blas G."/>
            <person name="Taylor J."/>
            <person name="Mendoza L."/>
            <person name="Galagan J."/>
            <person name="Nusbaum C."/>
            <person name="Birren B."/>
        </authorList>
    </citation>
    <scope>NUCLEOTIDE SEQUENCE [LARGE SCALE GENOMIC DNA]</scope>
    <source>
        <strain evidence="3">H88</strain>
    </source>
</reference>